<dbReference type="GO" id="GO:0042102">
    <property type="term" value="P:positive regulation of T cell proliferation"/>
    <property type="evidence" value="ECO:0007669"/>
    <property type="project" value="TreeGrafter"/>
</dbReference>
<dbReference type="Pfam" id="PF07686">
    <property type="entry name" value="V-set"/>
    <property type="match status" value="2"/>
</dbReference>
<dbReference type="AlphaFoldDB" id="A0A9D3P4N9"/>
<dbReference type="PANTHER" id="PTHR25466:SF14">
    <property type="entry name" value="BUTYROPHILIN SUBFAMILY 2 MEMBER A2-LIKE-RELATED"/>
    <property type="match status" value="1"/>
</dbReference>
<feature type="transmembrane region" description="Helical" evidence="11">
    <location>
        <begin position="632"/>
        <end position="656"/>
    </location>
</feature>
<feature type="chain" id="PRO_5039282562" description="Ig-like domain-containing protein" evidence="12">
    <location>
        <begin position="21"/>
        <end position="722"/>
    </location>
</feature>
<evidence type="ECO:0000313" key="14">
    <source>
        <dbReference type="EMBL" id="KAG7334452.1"/>
    </source>
</evidence>
<accession>A0A9D3P4N9</accession>
<sequence length="722" mass="81067">MLRTDIVLFHTLTVLAFADGHEGLHVHGPLGPVVAQLGGSVLLPCFIESPLPLEGLQVEWRKKDSDSLVSLFQQGKSRPDLQSQVFKGRVDFFQDELLKGNFSILLKNVLLEDAGGYRCKVNTSQGFTEVMMEVRNIKYLVVTGAERAIFATAGKDVVLNCSVDPRVPASEIEEVTWKKMDREKQSDISVLLYQDKRIYSDFSHESYQDRVHFFSSEIPKGNFSLKLMNVRMEDKGEFVCEVHTRNMSGLTTVFLERIGFSALHVSILALCSVALLLSMGLCLPAFHNLRRNVPNRKCMMMYALLILCPNICVCAAFGLWSSEGIFSEVIICSAVSIGRPIMLMKTAPYLDRLPCKNHLKHVQKVVKSLAVPLYYSILAIATCSVFFDKLLQAQTAYEHMITLMAVVITVSLIGAVILAIFDLRMYSTVCLETFNGALLAIFLHQSRKDYFELCSIRIVNNPCIDHIPITATLPPLIISLMILLFFQKHYFQRKPFRCLHIAVASAFVISYSLLDISFFVLIGFIIRDFATVWIFPVESVIYILAWLAVICLLRSQRLGCCAQRRGLGYLCCVVIVMFLIIAIGALCLHFSTEAMEHKKDHAGYVALVVLLHVLAATSLFKHPKHLPEFLHIMIYMFGSVGLVVLNSLILVVELFLKAGKGVRTVGDLRVIVLPFETVFVLTWLALLICSAWKRLQVRIKKNFEDGKVAAAEEIEVLPVRSS</sequence>
<protein>
    <recommendedName>
        <fullName evidence="13">Ig-like domain-containing protein</fullName>
    </recommendedName>
</protein>
<feature type="transmembrane region" description="Helical" evidence="11">
    <location>
        <begin position="365"/>
        <end position="387"/>
    </location>
</feature>
<dbReference type="GO" id="GO:0042130">
    <property type="term" value="P:negative regulation of T cell proliferation"/>
    <property type="evidence" value="ECO:0007669"/>
    <property type="project" value="TreeGrafter"/>
</dbReference>
<dbReference type="PROSITE" id="PS50835">
    <property type="entry name" value="IG_LIKE"/>
    <property type="match status" value="2"/>
</dbReference>
<dbReference type="GO" id="GO:0031295">
    <property type="term" value="P:T cell costimulation"/>
    <property type="evidence" value="ECO:0007669"/>
    <property type="project" value="TreeGrafter"/>
</dbReference>
<evidence type="ECO:0000256" key="9">
    <source>
        <dbReference type="ARBA" id="ARBA00023180"/>
    </source>
</evidence>
<feature type="transmembrane region" description="Helical" evidence="11">
    <location>
        <begin position="668"/>
        <end position="692"/>
    </location>
</feature>
<keyword evidence="4 12" id="KW-0732">Signal</keyword>
<feature type="transmembrane region" description="Helical" evidence="11">
    <location>
        <begin position="567"/>
        <end position="591"/>
    </location>
</feature>
<dbReference type="OrthoDB" id="10012075at2759"/>
<dbReference type="SMART" id="SM00406">
    <property type="entry name" value="IGv"/>
    <property type="match status" value="2"/>
</dbReference>
<dbReference type="InterPro" id="IPR003598">
    <property type="entry name" value="Ig_sub2"/>
</dbReference>
<dbReference type="PANTHER" id="PTHR25466">
    <property type="entry name" value="T-LYMPHOCYTE ACTIVATION ANTIGEN"/>
    <property type="match status" value="1"/>
</dbReference>
<feature type="transmembrane region" description="Helical" evidence="11">
    <location>
        <begin position="603"/>
        <end position="620"/>
    </location>
</feature>
<dbReference type="Proteomes" id="UP000824219">
    <property type="component" value="Linkage Group LG03"/>
</dbReference>
<dbReference type="SMART" id="SM00409">
    <property type="entry name" value="IG"/>
    <property type="match status" value="2"/>
</dbReference>
<feature type="transmembrane region" description="Helical" evidence="11">
    <location>
        <begin position="498"/>
        <end position="526"/>
    </location>
</feature>
<keyword evidence="3 11" id="KW-0812">Transmembrane</keyword>
<evidence type="ECO:0000256" key="4">
    <source>
        <dbReference type="ARBA" id="ARBA00022729"/>
    </source>
</evidence>
<feature type="domain" description="Ig-like" evidence="13">
    <location>
        <begin position="154"/>
        <end position="251"/>
    </location>
</feature>
<dbReference type="InterPro" id="IPR007110">
    <property type="entry name" value="Ig-like_dom"/>
</dbReference>
<feature type="transmembrane region" description="Helical" evidence="11">
    <location>
        <begin position="399"/>
        <end position="421"/>
    </location>
</feature>
<name>A0A9D3P4N9_9TELE</name>
<evidence type="ECO:0000256" key="11">
    <source>
        <dbReference type="SAM" id="Phobius"/>
    </source>
</evidence>
<keyword evidence="5 11" id="KW-1133">Transmembrane helix</keyword>
<evidence type="ECO:0000256" key="1">
    <source>
        <dbReference type="ARBA" id="ARBA00004251"/>
    </source>
</evidence>
<dbReference type="InterPro" id="IPR051713">
    <property type="entry name" value="T-cell_Activation_Regulation"/>
</dbReference>
<evidence type="ECO:0000256" key="2">
    <source>
        <dbReference type="ARBA" id="ARBA00022475"/>
    </source>
</evidence>
<evidence type="ECO:0000256" key="5">
    <source>
        <dbReference type="ARBA" id="ARBA00022989"/>
    </source>
</evidence>
<evidence type="ECO:0000256" key="8">
    <source>
        <dbReference type="ARBA" id="ARBA00023170"/>
    </source>
</evidence>
<feature type="domain" description="Ig-like" evidence="13">
    <location>
        <begin position="38"/>
        <end position="135"/>
    </location>
</feature>
<feature type="transmembrane region" description="Helical" evidence="11">
    <location>
        <begin position="262"/>
        <end position="286"/>
    </location>
</feature>
<keyword evidence="15" id="KW-1185">Reference proteome</keyword>
<evidence type="ECO:0000259" key="13">
    <source>
        <dbReference type="PROSITE" id="PS50835"/>
    </source>
</evidence>
<dbReference type="GO" id="GO:0007166">
    <property type="term" value="P:cell surface receptor signaling pathway"/>
    <property type="evidence" value="ECO:0007669"/>
    <property type="project" value="TreeGrafter"/>
</dbReference>
<dbReference type="SMART" id="SM00408">
    <property type="entry name" value="IGc2"/>
    <property type="match status" value="2"/>
</dbReference>
<organism evidence="14 15">
    <name type="scientific">Hemibagrus wyckioides</name>
    <dbReference type="NCBI Taxonomy" id="337641"/>
    <lineage>
        <taxon>Eukaryota</taxon>
        <taxon>Metazoa</taxon>
        <taxon>Chordata</taxon>
        <taxon>Craniata</taxon>
        <taxon>Vertebrata</taxon>
        <taxon>Euteleostomi</taxon>
        <taxon>Actinopterygii</taxon>
        <taxon>Neopterygii</taxon>
        <taxon>Teleostei</taxon>
        <taxon>Ostariophysi</taxon>
        <taxon>Siluriformes</taxon>
        <taxon>Bagridae</taxon>
        <taxon>Hemibagrus</taxon>
    </lineage>
</organism>
<feature type="transmembrane region" description="Helical" evidence="11">
    <location>
        <begin position="466"/>
        <end position="486"/>
    </location>
</feature>
<gene>
    <name evidence="14" type="ORF">KOW79_002859</name>
</gene>
<dbReference type="InterPro" id="IPR003599">
    <property type="entry name" value="Ig_sub"/>
</dbReference>
<dbReference type="SUPFAM" id="SSF48726">
    <property type="entry name" value="Immunoglobulin"/>
    <property type="match status" value="2"/>
</dbReference>
<evidence type="ECO:0000256" key="10">
    <source>
        <dbReference type="ARBA" id="ARBA00023319"/>
    </source>
</evidence>
<keyword evidence="10" id="KW-0393">Immunoglobulin domain</keyword>
<keyword evidence="8" id="KW-0675">Receptor</keyword>
<evidence type="ECO:0000256" key="7">
    <source>
        <dbReference type="ARBA" id="ARBA00023157"/>
    </source>
</evidence>
<dbReference type="InterPro" id="IPR036179">
    <property type="entry name" value="Ig-like_dom_sf"/>
</dbReference>
<dbReference type="Gene3D" id="2.60.40.10">
    <property type="entry name" value="Immunoglobulins"/>
    <property type="match status" value="2"/>
</dbReference>
<dbReference type="FunFam" id="2.60.40.10:FF:000142">
    <property type="entry name" value="V-set domain-containing T-cell activation inhibitor 1"/>
    <property type="match status" value="2"/>
</dbReference>
<dbReference type="EMBL" id="JAHKSW010000003">
    <property type="protein sequence ID" value="KAG7334452.1"/>
    <property type="molecule type" value="Genomic_DNA"/>
</dbReference>
<keyword evidence="6 11" id="KW-0472">Membrane</keyword>
<dbReference type="GO" id="GO:0071222">
    <property type="term" value="P:cellular response to lipopolysaccharide"/>
    <property type="evidence" value="ECO:0007669"/>
    <property type="project" value="TreeGrafter"/>
</dbReference>
<reference evidence="14 15" key="1">
    <citation type="submission" date="2021-06" db="EMBL/GenBank/DDBJ databases">
        <title>Chromosome-level genome assembly of the red-tail catfish (Hemibagrus wyckioides).</title>
        <authorList>
            <person name="Shao F."/>
        </authorList>
    </citation>
    <scope>NUCLEOTIDE SEQUENCE [LARGE SCALE GENOMIC DNA]</scope>
    <source>
        <strain evidence="14">EC202008001</strain>
        <tissue evidence="14">Blood</tissue>
    </source>
</reference>
<evidence type="ECO:0000256" key="3">
    <source>
        <dbReference type="ARBA" id="ARBA00022692"/>
    </source>
</evidence>
<feature type="signal peptide" evidence="12">
    <location>
        <begin position="1"/>
        <end position="20"/>
    </location>
</feature>
<feature type="transmembrane region" description="Helical" evidence="11">
    <location>
        <begin position="532"/>
        <end position="555"/>
    </location>
</feature>
<dbReference type="GO" id="GO:0009897">
    <property type="term" value="C:external side of plasma membrane"/>
    <property type="evidence" value="ECO:0007669"/>
    <property type="project" value="TreeGrafter"/>
</dbReference>
<keyword evidence="9" id="KW-0325">Glycoprotein</keyword>
<proteinExistence type="predicted"/>
<dbReference type="InterPro" id="IPR013783">
    <property type="entry name" value="Ig-like_fold"/>
</dbReference>
<evidence type="ECO:0000313" key="15">
    <source>
        <dbReference type="Proteomes" id="UP000824219"/>
    </source>
</evidence>
<dbReference type="InterPro" id="IPR013106">
    <property type="entry name" value="Ig_V-set"/>
</dbReference>
<evidence type="ECO:0000256" key="6">
    <source>
        <dbReference type="ARBA" id="ARBA00023136"/>
    </source>
</evidence>
<keyword evidence="2" id="KW-1003">Cell membrane</keyword>
<feature type="transmembrane region" description="Helical" evidence="11">
    <location>
        <begin position="298"/>
        <end position="319"/>
    </location>
</feature>
<comment type="subcellular location">
    <subcellularLocation>
        <location evidence="1">Cell membrane</location>
        <topology evidence="1">Single-pass type I membrane protein</topology>
    </subcellularLocation>
</comment>
<comment type="caution">
    <text evidence="14">The sequence shown here is derived from an EMBL/GenBank/DDBJ whole genome shotgun (WGS) entry which is preliminary data.</text>
</comment>
<evidence type="ECO:0000256" key="12">
    <source>
        <dbReference type="SAM" id="SignalP"/>
    </source>
</evidence>
<dbReference type="GO" id="GO:0006955">
    <property type="term" value="P:immune response"/>
    <property type="evidence" value="ECO:0007669"/>
    <property type="project" value="TreeGrafter"/>
</dbReference>
<keyword evidence="7" id="KW-1015">Disulfide bond</keyword>